<dbReference type="CDD" id="cd00340">
    <property type="entry name" value="GSH_Peroxidase"/>
    <property type="match status" value="1"/>
</dbReference>
<organism evidence="6 7">
    <name type="scientific">Brevibacillus fluminis</name>
    <dbReference type="NCBI Taxonomy" id="511487"/>
    <lineage>
        <taxon>Bacteria</taxon>
        <taxon>Bacillati</taxon>
        <taxon>Bacillota</taxon>
        <taxon>Bacilli</taxon>
        <taxon>Bacillales</taxon>
        <taxon>Paenibacillaceae</taxon>
        <taxon>Brevibacillus</taxon>
    </lineage>
</organism>
<evidence type="ECO:0000256" key="3">
    <source>
        <dbReference type="ARBA" id="ARBA00023002"/>
    </source>
</evidence>
<dbReference type="Gene3D" id="3.40.30.10">
    <property type="entry name" value="Glutaredoxin"/>
    <property type="match status" value="1"/>
</dbReference>
<feature type="active site" evidence="4">
    <location>
        <position position="37"/>
    </location>
</feature>
<dbReference type="PANTHER" id="PTHR11592:SF78">
    <property type="entry name" value="GLUTATHIONE PEROXIDASE"/>
    <property type="match status" value="1"/>
</dbReference>
<keyword evidence="2 5" id="KW-0575">Peroxidase</keyword>
<evidence type="ECO:0000256" key="2">
    <source>
        <dbReference type="ARBA" id="ARBA00022559"/>
    </source>
</evidence>
<dbReference type="Pfam" id="PF00255">
    <property type="entry name" value="GSHPx"/>
    <property type="match status" value="1"/>
</dbReference>
<dbReference type="InterPro" id="IPR029760">
    <property type="entry name" value="GPX_CS"/>
</dbReference>
<dbReference type="EMBL" id="RHHQ01000015">
    <property type="protein sequence ID" value="RNB85151.1"/>
    <property type="molecule type" value="Genomic_DNA"/>
</dbReference>
<dbReference type="InterPro" id="IPR000889">
    <property type="entry name" value="Glutathione_peroxidase"/>
</dbReference>
<dbReference type="AlphaFoldDB" id="A0A3M8DBZ6"/>
<name>A0A3M8DBZ6_9BACL</name>
<dbReference type="PROSITE" id="PS00763">
    <property type="entry name" value="GLUTATHIONE_PEROXID_2"/>
    <property type="match status" value="1"/>
</dbReference>
<dbReference type="GO" id="GO:0004601">
    <property type="term" value="F:peroxidase activity"/>
    <property type="evidence" value="ECO:0007669"/>
    <property type="project" value="UniProtKB-KW"/>
</dbReference>
<comment type="similarity">
    <text evidence="1 5">Belongs to the glutathione peroxidase family.</text>
</comment>
<comment type="caution">
    <text evidence="6">The sequence shown here is derived from an EMBL/GenBank/DDBJ whole genome shotgun (WGS) entry which is preliminary data.</text>
</comment>
<evidence type="ECO:0000256" key="1">
    <source>
        <dbReference type="ARBA" id="ARBA00006926"/>
    </source>
</evidence>
<dbReference type="OrthoDB" id="9789406at2"/>
<gene>
    <name evidence="6" type="ORF">EDM56_19790</name>
</gene>
<evidence type="ECO:0000256" key="4">
    <source>
        <dbReference type="PIRSR" id="PIRSR000303-1"/>
    </source>
</evidence>
<dbReference type="PRINTS" id="PR01011">
    <property type="entry name" value="GLUTPROXDASE"/>
</dbReference>
<accession>A0A3M8DBZ6</accession>
<dbReference type="InterPro" id="IPR036249">
    <property type="entry name" value="Thioredoxin-like_sf"/>
</dbReference>
<sequence>MSIYDFQYKLHMSDGTPVDMSDYRGSVLLIVNTASRCSYSRQFAGLQRLYDSYRAQGFKLLAFPCNQFNEKEPGSDVGIRQYCESNFGLTFPFFAKTEVRGPKAHPLFRELTAQAPFQGFDPVTPNAQWMQEFLETKHPDIYADDGVKWNFSKFLLDRNGMVKARFETTVEPEAIAPHIEALL</sequence>
<keyword evidence="3 5" id="KW-0560">Oxidoreductase</keyword>
<evidence type="ECO:0000256" key="5">
    <source>
        <dbReference type="RuleBase" id="RU000499"/>
    </source>
</evidence>
<dbReference type="RefSeq" id="WP_122919636.1">
    <property type="nucleotide sequence ID" value="NZ_RHHQ01000015.1"/>
</dbReference>
<dbReference type="PANTHER" id="PTHR11592">
    <property type="entry name" value="GLUTATHIONE PEROXIDASE"/>
    <property type="match status" value="1"/>
</dbReference>
<dbReference type="SUPFAM" id="SSF52833">
    <property type="entry name" value="Thioredoxin-like"/>
    <property type="match status" value="1"/>
</dbReference>
<dbReference type="PIRSF" id="PIRSF000303">
    <property type="entry name" value="Glutathion_perox"/>
    <property type="match status" value="1"/>
</dbReference>
<reference evidence="6 7" key="1">
    <citation type="submission" date="2018-10" db="EMBL/GenBank/DDBJ databases">
        <title>Phylogenomics of Brevibacillus.</title>
        <authorList>
            <person name="Dunlap C."/>
        </authorList>
    </citation>
    <scope>NUCLEOTIDE SEQUENCE [LARGE SCALE GENOMIC DNA]</scope>
    <source>
        <strain evidence="6 7">JCM 15716</strain>
    </source>
</reference>
<dbReference type="PROSITE" id="PS51355">
    <property type="entry name" value="GLUTATHIONE_PEROXID_3"/>
    <property type="match status" value="1"/>
</dbReference>
<proteinExistence type="inferred from homology"/>
<dbReference type="GO" id="GO:0034599">
    <property type="term" value="P:cellular response to oxidative stress"/>
    <property type="evidence" value="ECO:0007669"/>
    <property type="project" value="TreeGrafter"/>
</dbReference>
<dbReference type="Proteomes" id="UP000271031">
    <property type="component" value="Unassembled WGS sequence"/>
</dbReference>
<protein>
    <recommendedName>
        <fullName evidence="5">Glutathione peroxidase</fullName>
    </recommendedName>
</protein>
<keyword evidence="7" id="KW-1185">Reference proteome</keyword>
<evidence type="ECO:0000313" key="7">
    <source>
        <dbReference type="Proteomes" id="UP000271031"/>
    </source>
</evidence>
<evidence type="ECO:0000313" key="6">
    <source>
        <dbReference type="EMBL" id="RNB85151.1"/>
    </source>
</evidence>